<evidence type="ECO:0000256" key="15">
    <source>
        <dbReference type="ARBA" id="ARBA00023027"/>
    </source>
</evidence>
<evidence type="ECO:0000256" key="12">
    <source>
        <dbReference type="ARBA" id="ARBA00022957"/>
    </source>
</evidence>
<evidence type="ECO:0000256" key="10">
    <source>
        <dbReference type="ARBA" id="ARBA00022719"/>
    </source>
</evidence>
<dbReference type="GO" id="GO:0009535">
    <property type="term" value="C:chloroplast thylakoid membrane"/>
    <property type="evidence" value="ECO:0007669"/>
    <property type="project" value="UniProtKB-SubCell"/>
</dbReference>
<dbReference type="Gene3D" id="1.20.120.1200">
    <property type="entry name" value="NADH-ubiquinone/plastoquinone oxidoreductase chain 6, subunit NuoJ"/>
    <property type="match status" value="1"/>
</dbReference>
<evidence type="ECO:0000256" key="19">
    <source>
        <dbReference type="ARBA" id="ARBA00048026"/>
    </source>
</evidence>
<keyword evidence="16 20" id="KW-0793">Thylakoid</keyword>
<comment type="catalytic activity">
    <reaction evidence="18 20">
        <text>a plastoquinone + NADPH + (n+1) H(+)(in) = a plastoquinol + NADP(+) + n H(+)(out)</text>
        <dbReference type="Rhea" id="RHEA:42612"/>
        <dbReference type="Rhea" id="RHEA-COMP:9561"/>
        <dbReference type="Rhea" id="RHEA-COMP:9562"/>
        <dbReference type="ChEBI" id="CHEBI:15378"/>
        <dbReference type="ChEBI" id="CHEBI:17757"/>
        <dbReference type="ChEBI" id="CHEBI:57783"/>
        <dbReference type="ChEBI" id="CHEBI:58349"/>
        <dbReference type="ChEBI" id="CHEBI:62192"/>
    </reaction>
</comment>
<evidence type="ECO:0000256" key="16">
    <source>
        <dbReference type="ARBA" id="ARBA00023078"/>
    </source>
</evidence>
<keyword evidence="12 20" id="KW-0618">Plastoquinone</keyword>
<feature type="transmembrane region" description="Helical" evidence="20">
    <location>
        <begin position="6"/>
        <end position="29"/>
    </location>
</feature>
<feature type="transmembrane region" description="Helical" evidence="20">
    <location>
        <begin position="100"/>
        <end position="117"/>
    </location>
</feature>
<reference evidence="21" key="1">
    <citation type="journal article" date="2013" name="BMC Evol. Biol.">
        <title>Complete plastid genomes from Ophioglossum californicum, Psilotum nudum, and Equisetum hyemale reveal an ancestral land plant genome structure and resolve the position of Equisetales among monilophytes.</title>
        <authorList>
            <person name="Grewe F."/>
            <person name="Guo W."/>
            <person name="Gubbels E.A."/>
            <person name="Hansen A.K."/>
            <person name="Mower J.P."/>
        </authorList>
    </citation>
    <scope>NUCLEOTIDE SEQUENCE</scope>
</reference>
<dbReference type="PANTHER" id="PTHR48479">
    <property type="entry name" value="NAD(P)H-QUINONE OXIDOREDUCTASE SUBUNIT 6, CHLOROPLASTIC"/>
    <property type="match status" value="1"/>
</dbReference>
<proteinExistence type="inferred from homology"/>
<evidence type="ECO:0000256" key="6">
    <source>
        <dbReference type="ARBA" id="ARBA00022448"/>
    </source>
</evidence>
<feature type="transmembrane region" description="Helical" evidence="20">
    <location>
        <begin position="153"/>
        <end position="174"/>
    </location>
</feature>
<comment type="function">
    <text evidence="1 20">NDH shuttles electrons from NAD(P)H:plastoquinone, via FMN and iron-sulfur (Fe-S) centers, to quinones in the photosynthetic chain and possibly in a chloroplast respiratory chain. The immediate electron acceptor for the enzyme in this species is believed to be plastoquinone. Couples the redox reaction to proton translocation, and thus conserves the redox energy in a proton gradient.</text>
</comment>
<gene>
    <name evidence="21" type="primary">ndhG</name>
</gene>
<feature type="transmembrane region" description="Helical" evidence="20">
    <location>
        <begin position="36"/>
        <end position="53"/>
    </location>
</feature>
<dbReference type="GO" id="GO:0048038">
    <property type="term" value="F:quinone binding"/>
    <property type="evidence" value="ECO:0007669"/>
    <property type="project" value="UniProtKB-KW"/>
</dbReference>
<evidence type="ECO:0000256" key="13">
    <source>
        <dbReference type="ARBA" id="ARBA00022967"/>
    </source>
</evidence>
<geneLocation type="chloroplast" evidence="21"/>
<comment type="subcellular location">
    <subcellularLocation>
        <location evidence="2">Plastid</location>
        <location evidence="2">Chloroplast thylakoid membrane</location>
        <topology evidence="2">Multi-pass membrane protein</topology>
    </subcellularLocation>
</comment>
<evidence type="ECO:0000256" key="1">
    <source>
        <dbReference type="ARBA" id="ARBA00004059"/>
    </source>
</evidence>
<comment type="catalytic activity">
    <reaction evidence="19 20">
        <text>a plastoquinone + NADH + (n+1) H(+)(in) = a plastoquinol + NAD(+) + n H(+)(out)</text>
        <dbReference type="Rhea" id="RHEA:42608"/>
        <dbReference type="Rhea" id="RHEA-COMP:9561"/>
        <dbReference type="Rhea" id="RHEA-COMP:9562"/>
        <dbReference type="ChEBI" id="CHEBI:15378"/>
        <dbReference type="ChEBI" id="CHEBI:17757"/>
        <dbReference type="ChEBI" id="CHEBI:57540"/>
        <dbReference type="ChEBI" id="CHEBI:57945"/>
        <dbReference type="ChEBI" id="CHEBI:62192"/>
    </reaction>
</comment>
<evidence type="ECO:0000313" key="21">
    <source>
        <dbReference type="EMBL" id="AGC26846.1"/>
    </source>
</evidence>
<keyword evidence="8 20" id="KW-0934">Plastid</keyword>
<protein>
    <recommendedName>
        <fullName evidence="5 20">NAD(P)H-quinone oxidoreductase subunit 6, chloroplastic</fullName>
        <ecNumber evidence="20">7.1.1.-</ecNumber>
    </recommendedName>
</protein>
<evidence type="ECO:0000256" key="3">
    <source>
        <dbReference type="ARBA" id="ARBA00005698"/>
    </source>
</evidence>
<evidence type="ECO:0000256" key="11">
    <source>
        <dbReference type="ARBA" id="ARBA00022857"/>
    </source>
</evidence>
<dbReference type="SMR" id="M9PK33"/>
<feature type="transmembrane region" description="Helical" evidence="20">
    <location>
        <begin position="59"/>
        <end position="80"/>
    </location>
</feature>
<dbReference type="GO" id="GO:0008137">
    <property type="term" value="F:NADH dehydrogenase (ubiquinone) activity"/>
    <property type="evidence" value="ECO:0007669"/>
    <property type="project" value="UniProtKB-UniRule"/>
</dbReference>
<dbReference type="Pfam" id="PF00499">
    <property type="entry name" value="Oxidored_q3"/>
    <property type="match status" value="1"/>
</dbReference>
<evidence type="ECO:0000256" key="17">
    <source>
        <dbReference type="ARBA" id="ARBA00023136"/>
    </source>
</evidence>
<dbReference type="PANTHER" id="PTHR48479:SF1">
    <property type="entry name" value="NAD(P)H-QUINONE OXIDOREDUCTASE SUBUNIT 6, CHLOROPLASTIC"/>
    <property type="match status" value="1"/>
</dbReference>
<organism evidence="21">
    <name type="scientific">Psilotum nudum</name>
    <name type="common">Whisk fern</name>
    <name type="synonym">Lycopodium nudum</name>
    <dbReference type="NCBI Taxonomy" id="3240"/>
    <lineage>
        <taxon>Eukaryota</taxon>
        <taxon>Viridiplantae</taxon>
        <taxon>Streptophyta</taxon>
        <taxon>Embryophyta</taxon>
        <taxon>Tracheophyta</taxon>
        <taxon>Polypodiopsida</taxon>
        <taxon>Ophioglossidae</taxon>
        <taxon>Psilotales</taxon>
        <taxon>Psilotaceae</taxon>
        <taxon>Psilotum</taxon>
    </lineage>
</organism>
<evidence type="ECO:0000256" key="9">
    <source>
        <dbReference type="ARBA" id="ARBA00022692"/>
    </source>
</evidence>
<evidence type="ECO:0000256" key="5">
    <source>
        <dbReference type="ARBA" id="ARBA00018131"/>
    </source>
</evidence>
<evidence type="ECO:0000256" key="7">
    <source>
        <dbReference type="ARBA" id="ARBA00022528"/>
    </source>
</evidence>
<evidence type="ECO:0000256" key="18">
    <source>
        <dbReference type="ARBA" id="ARBA00047726"/>
    </source>
</evidence>
<dbReference type="FunFam" id="1.20.120.1200:FF:000002">
    <property type="entry name" value="NAD(P)H-quinone oxidoreductase subunit 6, chloroplastic"/>
    <property type="match status" value="1"/>
</dbReference>
<keyword evidence="9 20" id="KW-0812">Transmembrane</keyword>
<dbReference type="InterPro" id="IPR001457">
    <property type="entry name" value="NADH_UbQ/plastoQ_OxRdtase_su6"/>
</dbReference>
<evidence type="ECO:0000256" key="14">
    <source>
        <dbReference type="ARBA" id="ARBA00022989"/>
    </source>
</evidence>
<keyword evidence="14 20" id="KW-1133">Transmembrane helix</keyword>
<dbReference type="InterPro" id="IPR042106">
    <property type="entry name" value="Nuo/plastoQ_OxRdtase_6_NuoJ"/>
</dbReference>
<keyword evidence="13" id="KW-1278">Translocase</keyword>
<dbReference type="GeneID" id="2545122"/>
<dbReference type="EMBL" id="KC117179">
    <property type="protein sequence ID" value="AGC26846.1"/>
    <property type="molecule type" value="Genomic_DNA"/>
</dbReference>
<evidence type="ECO:0000256" key="4">
    <source>
        <dbReference type="ARBA" id="ARBA00011199"/>
    </source>
</evidence>
<keyword evidence="7 20" id="KW-0150">Chloroplast</keyword>
<keyword evidence="11 20" id="KW-0521">NADP</keyword>
<evidence type="ECO:0000256" key="2">
    <source>
        <dbReference type="ARBA" id="ARBA00004454"/>
    </source>
</evidence>
<keyword evidence="6" id="KW-0813">Transport</keyword>
<keyword evidence="10 20" id="KW-0874">Quinone</keyword>
<evidence type="ECO:0000256" key="20">
    <source>
        <dbReference type="RuleBase" id="RU004431"/>
    </source>
</evidence>
<name>M9PK33_PSINU</name>
<dbReference type="AlphaFoldDB" id="M9PK33"/>
<dbReference type="EC" id="7.1.1.-" evidence="20"/>
<comment type="subunit">
    <text evidence="4 20">NDH is composed of at least 16 different subunits, 5 of which are encoded in the nucleus.</text>
</comment>
<keyword evidence="17 20" id="KW-0472">Membrane</keyword>
<dbReference type="RefSeq" id="NP_569688.1">
    <property type="nucleotide sequence ID" value="NC_003386.1"/>
</dbReference>
<accession>M9PK33</accession>
<comment type="similarity">
    <text evidence="3 20">Belongs to the complex I subunit 6 family.</text>
</comment>
<evidence type="ECO:0000256" key="8">
    <source>
        <dbReference type="ARBA" id="ARBA00022640"/>
    </source>
</evidence>
<keyword evidence="15 20" id="KW-0520">NAD</keyword>
<dbReference type="InterPro" id="IPR050290">
    <property type="entry name" value="NAD(P)H-Q_Oxidoreduct_6"/>
</dbReference>
<sequence>MNLPESIQKGILLIIELGILLGSMGVILLNDIVQSAFSLGLTFISISLLYLVLNADFVAAAQVLIYVGAINVLIVFSVMLIQKPHKNEDLSTSRNTGNNITLIVCTSLFLFLVSIILDTSWSQIYSIKKSTKIFEPILKSNVQLIGSQLLTEFLLPFELLSVLLLVALVGAITMSRQSRMFEMPDDEI</sequence>